<keyword evidence="3" id="KW-0813">Transport</keyword>
<gene>
    <name evidence="12" type="ORF">CHLNCDRAFT_18943</name>
</gene>
<dbReference type="InParanoid" id="E1Z4S0"/>
<comment type="similarity">
    <text evidence="2">Belongs to the VTI1 family.</text>
</comment>
<evidence type="ECO:0000256" key="9">
    <source>
        <dbReference type="SAM" id="Coils"/>
    </source>
</evidence>
<dbReference type="InterPro" id="IPR007705">
    <property type="entry name" value="Vesicle_trsprt_v-SNARE_N"/>
</dbReference>
<dbReference type="InterPro" id="IPR038407">
    <property type="entry name" value="v-SNARE_N_sf"/>
</dbReference>
<evidence type="ECO:0000256" key="4">
    <source>
        <dbReference type="ARBA" id="ARBA00022692"/>
    </source>
</evidence>
<keyword evidence="8 10" id="KW-0472">Membrane</keyword>
<keyword evidence="13" id="KW-1185">Reference proteome</keyword>
<evidence type="ECO:0000259" key="11">
    <source>
        <dbReference type="Pfam" id="PF05008"/>
    </source>
</evidence>
<dbReference type="PANTHER" id="PTHR21230">
    <property type="entry name" value="VESICLE TRANSPORT V-SNARE PROTEIN VTI1-RELATED"/>
    <property type="match status" value="1"/>
</dbReference>
<dbReference type="GO" id="GO:0005484">
    <property type="term" value="F:SNAP receptor activity"/>
    <property type="evidence" value="ECO:0007669"/>
    <property type="project" value="TreeGrafter"/>
</dbReference>
<dbReference type="GeneID" id="17358884"/>
<dbReference type="eggNOG" id="KOG1666">
    <property type="taxonomic scope" value="Eukaryota"/>
</dbReference>
<dbReference type="Gene3D" id="1.20.58.400">
    <property type="entry name" value="t-snare proteins"/>
    <property type="match status" value="1"/>
</dbReference>
<dbReference type="SUPFAM" id="SSF58038">
    <property type="entry name" value="SNARE fusion complex"/>
    <property type="match status" value="1"/>
</dbReference>
<dbReference type="FunCoup" id="E1Z4S0">
    <property type="interactions" value="1735"/>
</dbReference>
<evidence type="ECO:0000313" key="12">
    <source>
        <dbReference type="EMBL" id="EFN59104.1"/>
    </source>
</evidence>
<evidence type="ECO:0000256" key="7">
    <source>
        <dbReference type="ARBA" id="ARBA00023054"/>
    </source>
</evidence>
<dbReference type="FunFam" id="1.20.5.110:FF:000002">
    <property type="entry name" value="Vesicle transport through interaction with t-SNAREsB"/>
    <property type="match status" value="1"/>
</dbReference>
<keyword evidence="4 10" id="KW-0812">Transmembrane</keyword>
<evidence type="ECO:0000256" key="10">
    <source>
        <dbReference type="SAM" id="Phobius"/>
    </source>
</evidence>
<evidence type="ECO:0000256" key="8">
    <source>
        <dbReference type="ARBA" id="ARBA00023136"/>
    </source>
</evidence>
<evidence type="ECO:0000256" key="2">
    <source>
        <dbReference type="ARBA" id="ARBA00006108"/>
    </source>
</evidence>
<dbReference type="AlphaFoldDB" id="E1Z4S0"/>
<accession>E1Z4S0</accession>
<dbReference type="Pfam" id="PF05008">
    <property type="entry name" value="V-SNARE"/>
    <property type="match status" value="1"/>
</dbReference>
<evidence type="ECO:0000256" key="1">
    <source>
        <dbReference type="ARBA" id="ARBA00004211"/>
    </source>
</evidence>
<evidence type="ECO:0000256" key="6">
    <source>
        <dbReference type="ARBA" id="ARBA00022989"/>
    </source>
</evidence>
<dbReference type="GO" id="GO:0000149">
    <property type="term" value="F:SNARE binding"/>
    <property type="evidence" value="ECO:0007669"/>
    <property type="project" value="TreeGrafter"/>
</dbReference>
<name>E1Z4S0_CHLVA</name>
<dbReference type="InterPro" id="IPR010989">
    <property type="entry name" value="SNARE"/>
</dbReference>
<dbReference type="OMA" id="YRRVMTN"/>
<comment type="subcellular location">
    <subcellularLocation>
        <location evidence="1">Membrane</location>
        <topology evidence="1">Single-pass type IV membrane protein</topology>
    </subcellularLocation>
</comment>
<dbReference type="EMBL" id="GL433836">
    <property type="protein sequence ID" value="EFN59104.1"/>
    <property type="molecule type" value="Genomic_DNA"/>
</dbReference>
<feature type="domain" description="Vesicle transport v-SNARE N-terminal" evidence="11">
    <location>
        <begin position="1"/>
        <end position="92"/>
    </location>
</feature>
<keyword evidence="5" id="KW-0653">Protein transport</keyword>
<dbReference type="GO" id="GO:0031201">
    <property type="term" value="C:SNARE complex"/>
    <property type="evidence" value="ECO:0007669"/>
    <property type="project" value="TreeGrafter"/>
</dbReference>
<proteinExistence type="inferred from homology"/>
<keyword evidence="7 9" id="KW-0175">Coiled coil</keyword>
<dbReference type="OrthoDB" id="430637at2759"/>
<reference evidence="12 13" key="1">
    <citation type="journal article" date="2010" name="Plant Cell">
        <title>The Chlorella variabilis NC64A genome reveals adaptation to photosymbiosis, coevolution with viruses, and cryptic sex.</title>
        <authorList>
            <person name="Blanc G."/>
            <person name="Duncan G."/>
            <person name="Agarkova I."/>
            <person name="Borodovsky M."/>
            <person name="Gurnon J."/>
            <person name="Kuo A."/>
            <person name="Lindquist E."/>
            <person name="Lucas S."/>
            <person name="Pangilinan J."/>
            <person name="Polle J."/>
            <person name="Salamov A."/>
            <person name="Terry A."/>
            <person name="Yamada T."/>
            <person name="Dunigan D.D."/>
            <person name="Grigoriev I.V."/>
            <person name="Claverie J.M."/>
            <person name="Van Etten J.L."/>
        </authorList>
    </citation>
    <scope>NUCLEOTIDE SEQUENCE [LARGE SCALE GENOMIC DNA]</scope>
    <source>
        <strain evidence="12 13">NC64A</strain>
    </source>
</reference>
<dbReference type="GO" id="GO:0006886">
    <property type="term" value="P:intracellular protein transport"/>
    <property type="evidence" value="ECO:0007669"/>
    <property type="project" value="InterPro"/>
</dbReference>
<feature type="coiled-coil region" evidence="9">
    <location>
        <begin position="35"/>
        <end position="95"/>
    </location>
</feature>
<dbReference type="GO" id="GO:0005794">
    <property type="term" value="C:Golgi apparatus"/>
    <property type="evidence" value="ECO:0007669"/>
    <property type="project" value="TreeGrafter"/>
</dbReference>
<dbReference type="STRING" id="554065.E1Z4S0"/>
<evidence type="ECO:0000313" key="13">
    <source>
        <dbReference type="Proteomes" id="UP000008141"/>
    </source>
</evidence>
<keyword evidence="6 10" id="KW-1133">Transmembrane helix</keyword>
<evidence type="ECO:0000256" key="3">
    <source>
        <dbReference type="ARBA" id="ARBA00022448"/>
    </source>
</evidence>
<dbReference type="Gene3D" id="1.20.5.110">
    <property type="match status" value="1"/>
</dbReference>
<dbReference type="Proteomes" id="UP000008141">
    <property type="component" value="Unassembled WGS sequence"/>
</dbReference>
<dbReference type="RefSeq" id="XP_005851206.1">
    <property type="nucleotide sequence ID" value="XM_005851144.1"/>
</dbReference>
<evidence type="ECO:0000256" key="5">
    <source>
        <dbReference type="ARBA" id="ARBA00022927"/>
    </source>
</evidence>
<dbReference type="CDD" id="cd15862">
    <property type="entry name" value="SNARE_Vti1"/>
    <property type="match status" value="1"/>
</dbReference>
<organism evidence="13">
    <name type="scientific">Chlorella variabilis</name>
    <name type="common">Green alga</name>
    <dbReference type="NCBI Taxonomy" id="554065"/>
    <lineage>
        <taxon>Eukaryota</taxon>
        <taxon>Viridiplantae</taxon>
        <taxon>Chlorophyta</taxon>
        <taxon>core chlorophytes</taxon>
        <taxon>Trebouxiophyceae</taxon>
        <taxon>Chlorellales</taxon>
        <taxon>Chlorellaceae</taxon>
        <taxon>Chlorella clade</taxon>
        <taxon>Chlorella</taxon>
    </lineage>
</organism>
<dbReference type="GO" id="GO:0012507">
    <property type="term" value="C:ER to Golgi transport vesicle membrane"/>
    <property type="evidence" value="ECO:0007669"/>
    <property type="project" value="TreeGrafter"/>
</dbReference>
<dbReference type="SUPFAM" id="SSF47661">
    <property type="entry name" value="t-snare proteins"/>
    <property type="match status" value="1"/>
</dbReference>
<feature type="transmembrane region" description="Helical" evidence="10">
    <location>
        <begin position="200"/>
        <end position="219"/>
    </location>
</feature>
<dbReference type="GO" id="GO:0031902">
    <property type="term" value="C:late endosome membrane"/>
    <property type="evidence" value="ECO:0007669"/>
    <property type="project" value="TreeGrafter"/>
</dbReference>
<dbReference type="GO" id="GO:0005789">
    <property type="term" value="C:endoplasmic reticulum membrane"/>
    <property type="evidence" value="ECO:0007669"/>
    <property type="project" value="TreeGrafter"/>
</dbReference>
<protein>
    <recommendedName>
        <fullName evidence="11">Vesicle transport v-SNARE N-terminal domain-containing protein</fullName>
    </recommendedName>
</protein>
<sequence length="221" mass="24692">MESGLFGSYAKEYAAKSTELSQKIEGLVLLSADQKRSSAREVEAAVRECEQLLQRMDMEARSYSPDQARQLLQQCKEYKADLGKLREDARRATAAGGAGAAADARAELGVAGDFYQTSAGQRDRLLSSTDLLNKTSDRIQQGRQQLLETEELGVQILSDLQRQRETILHSRDTLHTVDTHISRSRQILQTMSRRIIQNKAIMWGIILLLLGAIGLVLWAKF</sequence>
<dbReference type="PANTHER" id="PTHR21230:SF26">
    <property type="entry name" value="VESICLE TRANSPORT THROUGH INTERACTION WITH T-SNARES HOMOLOG 1A"/>
    <property type="match status" value="1"/>
</dbReference>
<dbReference type="Pfam" id="PF12352">
    <property type="entry name" value="V-SNARE_C"/>
    <property type="match status" value="1"/>
</dbReference>
<dbReference type="KEGG" id="cvr:CHLNCDRAFT_18943"/>
<dbReference type="GO" id="GO:0006906">
    <property type="term" value="P:vesicle fusion"/>
    <property type="evidence" value="ECO:0007669"/>
    <property type="project" value="TreeGrafter"/>
</dbReference>